<dbReference type="Pfam" id="PF15428">
    <property type="entry name" value="Imm26"/>
    <property type="match status" value="1"/>
</dbReference>
<dbReference type="InterPro" id="IPR029278">
    <property type="entry name" value="Imm26"/>
</dbReference>
<dbReference type="Proteomes" id="UP000663929">
    <property type="component" value="Chromosome"/>
</dbReference>
<organism evidence="1 2">
    <name type="scientific">Sulfidibacter corallicola</name>
    <dbReference type="NCBI Taxonomy" id="2818388"/>
    <lineage>
        <taxon>Bacteria</taxon>
        <taxon>Pseudomonadati</taxon>
        <taxon>Acidobacteriota</taxon>
        <taxon>Holophagae</taxon>
        <taxon>Acanthopleuribacterales</taxon>
        <taxon>Acanthopleuribacteraceae</taxon>
        <taxon>Sulfidibacter</taxon>
    </lineage>
</organism>
<sequence>MPRRKVPYKEGDFFAVPLRTSGYGTGLVVRTVKVGGILGYFFPGKYQTVPALSEVQDKKPHDAFWIRHFGDLGFFNGDWHVIGPIPSWNRADWPVPSFVRTDDISGKHYRITYSEHDLDQEIECSLIEKAEAELLPEDGISGYGALEIRLSNLLDA</sequence>
<name>A0A8A4TXC0_SULCO</name>
<dbReference type="KEGG" id="scor:J3U87_15540"/>
<reference evidence="1" key="1">
    <citation type="submission" date="2021-03" db="EMBL/GenBank/DDBJ databases">
        <title>Acanthopleuribacteraceae sp. M133.</title>
        <authorList>
            <person name="Wang G."/>
        </authorList>
    </citation>
    <scope>NUCLEOTIDE SEQUENCE</scope>
    <source>
        <strain evidence="1">M133</strain>
    </source>
</reference>
<accession>A0A8A4TXC0</accession>
<evidence type="ECO:0000313" key="1">
    <source>
        <dbReference type="EMBL" id="QTD53861.1"/>
    </source>
</evidence>
<protein>
    <submittedName>
        <fullName evidence="1">Immunity 26/phosphotriesterase HocA family protein</fullName>
    </submittedName>
</protein>
<dbReference type="EMBL" id="CP071793">
    <property type="protein sequence ID" value="QTD53861.1"/>
    <property type="molecule type" value="Genomic_DNA"/>
</dbReference>
<dbReference type="AlphaFoldDB" id="A0A8A4TXC0"/>
<proteinExistence type="predicted"/>
<dbReference type="RefSeq" id="WP_237383961.1">
    <property type="nucleotide sequence ID" value="NZ_CP071793.1"/>
</dbReference>
<evidence type="ECO:0000313" key="2">
    <source>
        <dbReference type="Proteomes" id="UP000663929"/>
    </source>
</evidence>
<gene>
    <name evidence="1" type="ORF">J3U87_15540</name>
</gene>
<keyword evidence="2" id="KW-1185">Reference proteome</keyword>